<dbReference type="Proteomes" id="UP001190700">
    <property type="component" value="Unassembled WGS sequence"/>
</dbReference>
<reference evidence="1 2" key="1">
    <citation type="journal article" date="2015" name="Genome Biol. Evol.">
        <title>Comparative Genomics of a Bacterivorous Green Alga Reveals Evolutionary Causalities and Consequences of Phago-Mixotrophic Mode of Nutrition.</title>
        <authorList>
            <person name="Burns J.A."/>
            <person name="Paasch A."/>
            <person name="Narechania A."/>
            <person name="Kim E."/>
        </authorList>
    </citation>
    <scope>NUCLEOTIDE SEQUENCE [LARGE SCALE GENOMIC DNA]</scope>
    <source>
        <strain evidence="1 2">PLY_AMNH</strain>
    </source>
</reference>
<protein>
    <submittedName>
        <fullName evidence="1">Uncharacterized protein</fullName>
    </submittedName>
</protein>
<comment type="caution">
    <text evidence="1">The sequence shown here is derived from an EMBL/GenBank/DDBJ whole genome shotgun (WGS) entry which is preliminary data.</text>
</comment>
<keyword evidence="2" id="KW-1185">Reference proteome</keyword>
<dbReference type="EMBL" id="LGRX02009987">
    <property type="protein sequence ID" value="KAK3271126.1"/>
    <property type="molecule type" value="Genomic_DNA"/>
</dbReference>
<proteinExistence type="predicted"/>
<gene>
    <name evidence="1" type="ORF">CYMTET_20506</name>
</gene>
<organism evidence="1 2">
    <name type="scientific">Cymbomonas tetramitiformis</name>
    <dbReference type="NCBI Taxonomy" id="36881"/>
    <lineage>
        <taxon>Eukaryota</taxon>
        <taxon>Viridiplantae</taxon>
        <taxon>Chlorophyta</taxon>
        <taxon>Pyramimonadophyceae</taxon>
        <taxon>Pyramimonadales</taxon>
        <taxon>Pyramimonadaceae</taxon>
        <taxon>Cymbomonas</taxon>
    </lineage>
</organism>
<evidence type="ECO:0000313" key="2">
    <source>
        <dbReference type="Proteomes" id="UP001190700"/>
    </source>
</evidence>
<evidence type="ECO:0000313" key="1">
    <source>
        <dbReference type="EMBL" id="KAK3271126.1"/>
    </source>
</evidence>
<accession>A0AAE0L3U1</accession>
<sequence>ALEELRAELSTPVNLSKGRCVEIKLAARDWVRAREAVLRLLPAAVQSYTDRVVATGLLGVDAAGVISAQDWKLVSSGLWGNQRERERALFKEVTDWIGALLGLPPAVALTRSSVAAAGAAGAAGAVPAAGTTSAAGAAAAAGALAAAEATAAAGATAAARVSATAGAVAAAGAATVVT</sequence>
<feature type="non-terminal residue" evidence="1">
    <location>
        <position position="1"/>
    </location>
</feature>
<name>A0AAE0L3U1_9CHLO</name>
<dbReference type="AlphaFoldDB" id="A0AAE0L3U1"/>